<dbReference type="PANTHER" id="PTHR35446">
    <property type="entry name" value="SI:CH211-175M2.5"/>
    <property type="match status" value="1"/>
</dbReference>
<dbReference type="PANTHER" id="PTHR35446:SF2">
    <property type="entry name" value="CARBOXYMUCONOLACTONE DECARBOXYLASE-LIKE DOMAIN-CONTAINING PROTEIN"/>
    <property type="match status" value="1"/>
</dbReference>
<gene>
    <name evidence="1" type="ORF">CAK95_27265</name>
</gene>
<dbReference type="AlphaFoldDB" id="A0A1W6ZYI4"/>
<dbReference type="NCBIfam" id="TIGR01926">
    <property type="entry name" value="peroxid_rel"/>
    <property type="match status" value="1"/>
</dbReference>
<dbReference type="InterPro" id="IPR003779">
    <property type="entry name" value="CMD-like"/>
</dbReference>
<dbReference type="EMBL" id="CP021112">
    <property type="protein sequence ID" value="ARQ02394.1"/>
    <property type="molecule type" value="Genomic_DNA"/>
</dbReference>
<dbReference type="KEGG" id="psin:CAK95_27265"/>
<proteinExistence type="predicted"/>
<dbReference type="Proteomes" id="UP000194137">
    <property type="component" value="Chromosome"/>
</dbReference>
<dbReference type="InterPro" id="IPR010195">
    <property type="entry name" value="Uncharacterised_peroxidase-rel"/>
</dbReference>
<reference evidence="1 2" key="1">
    <citation type="submission" date="2017-05" db="EMBL/GenBank/DDBJ databases">
        <title>Full genome sequence of Pseudorhodoplanes sinuspersici.</title>
        <authorList>
            <person name="Dastgheib S.M.M."/>
            <person name="Shavandi M."/>
            <person name="Tirandaz H."/>
        </authorList>
    </citation>
    <scope>NUCLEOTIDE SEQUENCE [LARGE SCALE GENOMIC DNA]</scope>
    <source>
        <strain evidence="1 2">RIPI110</strain>
    </source>
</reference>
<protein>
    <submittedName>
        <fullName evidence="1">Uncharacterized protein</fullName>
    </submittedName>
</protein>
<keyword evidence="2" id="KW-1185">Reference proteome</keyword>
<dbReference type="Pfam" id="PF02627">
    <property type="entry name" value="CMD"/>
    <property type="match status" value="1"/>
</dbReference>
<name>A0A1W6ZYI4_9HYPH</name>
<evidence type="ECO:0000313" key="2">
    <source>
        <dbReference type="Proteomes" id="UP000194137"/>
    </source>
</evidence>
<evidence type="ECO:0000313" key="1">
    <source>
        <dbReference type="EMBL" id="ARQ02394.1"/>
    </source>
</evidence>
<sequence>MARIEKADRHALPEEFKEKFDIIEQSNGYIPNSYLLLAHRPPILKALMDLSKAVIRDEGTLDRGFRFLIAYMSSRTAGCQFCQAHNISSASRWGITDEKLNAIWEYETSPLFTDAERAAFDYARGASVVPNAVTDEMFARVKKHFSTPQIVEMTAVIALFGWQNRLNDTLHTDLDQHTLDWADQFGLAEKTGWNPSDHVPGSPDKAA</sequence>
<organism evidence="1 2">
    <name type="scientific">Pseudorhodoplanes sinuspersici</name>
    <dbReference type="NCBI Taxonomy" id="1235591"/>
    <lineage>
        <taxon>Bacteria</taxon>
        <taxon>Pseudomonadati</taxon>
        <taxon>Pseudomonadota</taxon>
        <taxon>Alphaproteobacteria</taxon>
        <taxon>Hyphomicrobiales</taxon>
        <taxon>Pseudorhodoplanes</taxon>
    </lineage>
</organism>
<dbReference type="GO" id="GO:0051920">
    <property type="term" value="F:peroxiredoxin activity"/>
    <property type="evidence" value="ECO:0007669"/>
    <property type="project" value="InterPro"/>
</dbReference>
<dbReference type="Gene3D" id="1.20.1290.10">
    <property type="entry name" value="AhpD-like"/>
    <property type="match status" value="1"/>
</dbReference>
<dbReference type="STRING" id="1235591.CAK95_27265"/>
<dbReference type="InterPro" id="IPR029032">
    <property type="entry name" value="AhpD-like"/>
</dbReference>
<dbReference type="OrthoDB" id="9801997at2"/>
<dbReference type="RefSeq" id="WP_086090825.1">
    <property type="nucleotide sequence ID" value="NZ_CP021112.1"/>
</dbReference>
<dbReference type="SUPFAM" id="SSF69118">
    <property type="entry name" value="AhpD-like"/>
    <property type="match status" value="1"/>
</dbReference>
<accession>A0A1W6ZYI4</accession>